<evidence type="ECO:0000256" key="3">
    <source>
        <dbReference type="ARBA" id="ARBA00022692"/>
    </source>
</evidence>
<accession>A0A1J4MPD0</accession>
<organism evidence="8 9">
    <name type="scientific">Cryptosporidium ubiquitum</name>
    <dbReference type="NCBI Taxonomy" id="857276"/>
    <lineage>
        <taxon>Eukaryota</taxon>
        <taxon>Sar</taxon>
        <taxon>Alveolata</taxon>
        <taxon>Apicomplexa</taxon>
        <taxon>Conoidasida</taxon>
        <taxon>Coccidia</taxon>
        <taxon>Eucoccidiorida</taxon>
        <taxon>Eimeriorina</taxon>
        <taxon>Cryptosporidiidae</taxon>
        <taxon>Cryptosporidium</taxon>
    </lineage>
</organism>
<keyword evidence="5 7" id="KW-0472">Membrane</keyword>
<sequence>MQNSETSGIASVPAEESQSSWFSGILGTILRVIFFQIVMNYFMGGQKNGVINKTTGELIKPLRNYYMPGNIYDLYAHIVFGNEEYISSLRFEDLNESSILLEIANFTSNIKSIIEVWNVRNLIYDNSDINLSKNISLSLPPELFKYDIEDASNVYNDISAFLIVSLVGKEKNDFIPTNYVELTKTMSKLSDEDSLISLLDSNDQKDVINHQDKKVKYWKDNINIRVVYDNQNYNINQSNVPPLSFMKYNIAEGIYLPIIYPSDFWCIERNFNMLNDTSINQVFNLTLTFNTFSLFKYTIQRQMMDTWELQSRYGLGQSQKDIMMIKRILVETNKYYLIFSLIFFILHSSFQMLAFKNDISFWSKNESMYGLSGLSILASFISELVIGLYLFDSNETSWILLIEIFIGIAISAWKLWKTKIFLFNKRFPFVSIKDDSGIYLDPSDEGTKAKLEQEKLSRQYDSIAIKYMSILLTPCIFGYGIYSLKYYKYKGWYSFIISTLAGTVYTFGFIMMTPQLYINYKLKSVDHLPWRFLVYKALNTFIDDIFSFIIDMPWMHRMACFRDDIIFIIYIYQRWIYRSKKDKQSETQNIEKINTDEDFGENHDRSSVKSNNINYLSKKSKIE</sequence>
<dbReference type="OrthoDB" id="378564at2759"/>
<evidence type="ECO:0000313" key="9">
    <source>
        <dbReference type="Proteomes" id="UP000186176"/>
    </source>
</evidence>
<dbReference type="GeneID" id="39979791"/>
<evidence type="ECO:0000313" key="8">
    <source>
        <dbReference type="EMBL" id="OII74868.1"/>
    </source>
</evidence>
<evidence type="ECO:0000256" key="2">
    <source>
        <dbReference type="ARBA" id="ARBA00009310"/>
    </source>
</evidence>
<keyword evidence="3 7" id="KW-0812">Transmembrane</keyword>
<feature type="compositionally biased region" description="Polar residues" evidence="6">
    <location>
        <begin position="608"/>
        <end position="617"/>
    </location>
</feature>
<dbReference type="EMBL" id="LRBP01000008">
    <property type="protein sequence ID" value="OII74868.1"/>
    <property type="molecule type" value="Genomic_DNA"/>
</dbReference>
<dbReference type="GO" id="GO:0012505">
    <property type="term" value="C:endomembrane system"/>
    <property type="evidence" value="ECO:0007669"/>
    <property type="project" value="TreeGrafter"/>
</dbReference>
<evidence type="ECO:0000256" key="6">
    <source>
        <dbReference type="SAM" id="MobiDB-lite"/>
    </source>
</evidence>
<dbReference type="PANTHER" id="PTHR21347">
    <property type="entry name" value="CLEFT LIP AND PALATE ASSOCIATED TRANSMEMBRANE PROTEIN-RELATED"/>
    <property type="match status" value="1"/>
</dbReference>
<keyword evidence="9" id="KW-1185">Reference proteome</keyword>
<name>A0A1J4MPD0_9CRYT</name>
<dbReference type="Proteomes" id="UP000186176">
    <property type="component" value="Unassembled WGS sequence"/>
</dbReference>
<feature type="transmembrane region" description="Helical" evidence="7">
    <location>
        <begin position="20"/>
        <end position="43"/>
    </location>
</feature>
<keyword evidence="4 7" id="KW-1133">Transmembrane helix</keyword>
<reference evidence="8 9" key="1">
    <citation type="submission" date="2016-10" db="EMBL/GenBank/DDBJ databases">
        <title>Reductive evolution of mitochondrial metabolism and differential evolution of invasion-related proteins in Cryptosporidium.</title>
        <authorList>
            <person name="Liu S."/>
            <person name="Roellig D.M."/>
            <person name="Guo Y."/>
            <person name="Li N."/>
            <person name="Frace M.A."/>
            <person name="Tang K."/>
            <person name="Zhang L."/>
            <person name="Feng Y."/>
            <person name="Xiao L."/>
        </authorList>
    </citation>
    <scope>NUCLEOTIDE SEQUENCE [LARGE SCALE GENOMIC DNA]</scope>
    <source>
        <strain evidence="8">39726</strain>
    </source>
</reference>
<feature type="region of interest" description="Disordered" evidence="6">
    <location>
        <begin position="587"/>
        <end position="623"/>
    </location>
</feature>
<feature type="transmembrane region" description="Helical" evidence="7">
    <location>
        <begin position="367"/>
        <end position="391"/>
    </location>
</feature>
<feature type="transmembrane region" description="Helical" evidence="7">
    <location>
        <begin position="464"/>
        <end position="484"/>
    </location>
</feature>
<dbReference type="VEuPathDB" id="CryptoDB:cubi_03000"/>
<dbReference type="InterPro" id="IPR008429">
    <property type="entry name" value="CLPTM1"/>
</dbReference>
<proteinExistence type="inferred from homology"/>
<feature type="transmembrane region" description="Helical" evidence="7">
    <location>
        <begin position="335"/>
        <end position="355"/>
    </location>
</feature>
<feature type="transmembrane region" description="Helical" evidence="7">
    <location>
        <begin position="491"/>
        <end position="512"/>
    </location>
</feature>
<evidence type="ECO:0000256" key="5">
    <source>
        <dbReference type="ARBA" id="ARBA00023136"/>
    </source>
</evidence>
<gene>
    <name evidence="8" type="ORF">cubi_03000</name>
</gene>
<feature type="transmembrane region" description="Helical" evidence="7">
    <location>
        <begin position="398"/>
        <end position="416"/>
    </location>
</feature>
<comment type="subcellular location">
    <subcellularLocation>
        <location evidence="1">Membrane</location>
        <topology evidence="1">Multi-pass membrane protein</topology>
    </subcellularLocation>
</comment>
<dbReference type="AlphaFoldDB" id="A0A1J4MPD0"/>
<comment type="caution">
    <text evidence="8">The sequence shown here is derived from an EMBL/GenBank/DDBJ whole genome shotgun (WGS) entry which is preliminary data.</text>
</comment>
<evidence type="ECO:0000256" key="1">
    <source>
        <dbReference type="ARBA" id="ARBA00004141"/>
    </source>
</evidence>
<dbReference type="Pfam" id="PF05602">
    <property type="entry name" value="CLPTM1"/>
    <property type="match status" value="1"/>
</dbReference>
<dbReference type="PANTHER" id="PTHR21347:SF0">
    <property type="entry name" value="LIPID SCRAMBLASE CLPTM1L"/>
    <property type="match status" value="1"/>
</dbReference>
<evidence type="ECO:0000256" key="4">
    <source>
        <dbReference type="ARBA" id="ARBA00022989"/>
    </source>
</evidence>
<protein>
    <submittedName>
        <fullName evidence="8">Uncharacterized protein</fullName>
    </submittedName>
</protein>
<evidence type="ECO:0000256" key="7">
    <source>
        <dbReference type="SAM" id="Phobius"/>
    </source>
</evidence>
<comment type="similarity">
    <text evidence="2">Belongs to the CLPTM1 family.</text>
</comment>
<feature type="transmembrane region" description="Helical" evidence="7">
    <location>
        <begin position="532"/>
        <end position="550"/>
    </location>
</feature>
<dbReference type="RefSeq" id="XP_028876013.1">
    <property type="nucleotide sequence ID" value="XM_029020012.1"/>
</dbReference>
<dbReference type="GO" id="GO:0016020">
    <property type="term" value="C:membrane"/>
    <property type="evidence" value="ECO:0007669"/>
    <property type="project" value="UniProtKB-SubCell"/>
</dbReference>